<accession>A0A0C3ELX4</accession>
<reference evidence="12" key="2">
    <citation type="submission" date="2015-01" db="EMBL/GenBank/DDBJ databases">
        <title>Evolutionary Origins and Diversification of the Mycorrhizal Mutualists.</title>
        <authorList>
            <consortium name="DOE Joint Genome Institute"/>
            <consortium name="Mycorrhizal Genomics Consortium"/>
            <person name="Kohler A."/>
            <person name="Kuo A."/>
            <person name="Nagy L.G."/>
            <person name="Floudas D."/>
            <person name="Copeland A."/>
            <person name="Barry K.W."/>
            <person name="Cichocki N."/>
            <person name="Veneault-Fourrey C."/>
            <person name="LaButti K."/>
            <person name="Lindquist E.A."/>
            <person name="Lipzen A."/>
            <person name="Lundell T."/>
            <person name="Morin E."/>
            <person name="Murat C."/>
            <person name="Riley R."/>
            <person name="Ohm R."/>
            <person name="Sun H."/>
            <person name="Tunlid A."/>
            <person name="Henrissat B."/>
            <person name="Grigoriev I.V."/>
            <person name="Hibbett D.S."/>
            <person name="Martin F."/>
        </authorList>
    </citation>
    <scope>NUCLEOTIDE SEQUENCE [LARGE SCALE GENOMIC DNA]</scope>
    <source>
        <strain evidence="12">Foug A</strain>
    </source>
</reference>
<dbReference type="GO" id="GO:0072354">
    <property type="term" value="F:histone H3T3 kinase activity"/>
    <property type="evidence" value="ECO:0007669"/>
    <property type="project" value="TreeGrafter"/>
</dbReference>
<dbReference type="HOGENOM" id="CLU_015501_0_0_1"/>
<comment type="catalytic activity">
    <reaction evidence="8">
        <text>L-seryl-[protein] + ATP = O-phospho-L-seryl-[protein] + ADP + H(+)</text>
        <dbReference type="Rhea" id="RHEA:17989"/>
        <dbReference type="Rhea" id="RHEA-COMP:9863"/>
        <dbReference type="Rhea" id="RHEA-COMP:11604"/>
        <dbReference type="ChEBI" id="CHEBI:15378"/>
        <dbReference type="ChEBI" id="CHEBI:29999"/>
        <dbReference type="ChEBI" id="CHEBI:30616"/>
        <dbReference type="ChEBI" id="CHEBI:83421"/>
        <dbReference type="ChEBI" id="CHEBI:456216"/>
        <dbReference type="EC" id="2.7.11.1"/>
    </reaction>
</comment>
<evidence type="ECO:0000256" key="7">
    <source>
        <dbReference type="ARBA" id="ARBA00047899"/>
    </source>
</evidence>
<evidence type="ECO:0000256" key="2">
    <source>
        <dbReference type="ARBA" id="ARBA00022527"/>
    </source>
</evidence>
<evidence type="ECO:0000259" key="10">
    <source>
        <dbReference type="PROSITE" id="PS50011"/>
    </source>
</evidence>
<name>A0A0C3ELX4_9AGAM</name>
<keyword evidence="6" id="KW-0067">ATP-binding</keyword>
<dbReference type="SMART" id="SM01331">
    <property type="entry name" value="DUF3635"/>
    <property type="match status" value="1"/>
</dbReference>
<dbReference type="EC" id="2.7.11.1" evidence="1"/>
<evidence type="ECO:0000256" key="6">
    <source>
        <dbReference type="ARBA" id="ARBA00022840"/>
    </source>
</evidence>
<dbReference type="GO" id="GO:0005737">
    <property type="term" value="C:cytoplasm"/>
    <property type="evidence" value="ECO:0007669"/>
    <property type="project" value="TreeGrafter"/>
</dbReference>
<reference evidence="11 12" key="1">
    <citation type="submission" date="2014-04" db="EMBL/GenBank/DDBJ databases">
        <authorList>
            <consortium name="DOE Joint Genome Institute"/>
            <person name="Kuo A."/>
            <person name="Kohler A."/>
            <person name="Nagy L.G."/>
            <person name="Floudas D."/>
            <person name="Copeland A."/>
            <person name="Barry K.W."/>
            <person name="Cichocki N."/>
            <person name="Veneault-Fourrey C."/>
            <person name="LaButti K."/>
            <person name="Lindquist E.A."/>
            <person name="Lipzen A."/>
            <person name="Lundell T."/>
            <person name="Morin E."/>
            <person name="Murat C."/>
            <person name="Sun H."/>
            <person name="Tunlid A."/>
            <person name="Henrissat B."/>
            <person name="Grigoriev I.V."/>
            <person name="Hibbett D.S."/>
            <person name="Martin F."/>
            <person name="Nordberg H.P."/>
            <person name="Cantor M.N."/>
            <person name="Hua S.X."/>
        </authorList>
    </citation>
    <scope>NUCLEOTIDE SEQUENCE [LARGE SCALE GENOMIC DNA]</scope>
    <source>
        <strain evidence="11 12">Foug A</strain>
    </source>
</reference>
<evidence type="ECO:0000256" key="8">
    <source>
        <dbReference type="ARBA" id="ARBA00048679"/>
    </source>
</evidence>
<keyword evidence="2" id="KW-0723">Serine/threonine-protein kinase</keyword>
<dbReference type="AlphaFoldDB" id="A0A0C3ELX4"/>
<dbReference type="PROSITE" id="PS50011">
    <property type="entry name" value="PROTEIN_KINASE_DOM"/>
    <property type="match status" value="1"/>
</dbReference>
<feature type="region of interest" description="Disordered" evidence="9">
    <location>
        <begin position="276"/>
        <end position="307"/>
    </location>
</feature>
<dbReference type="GO" id="GO:0035556">
    <property type="term" value="P:intracellular signal transduction"/>
    <property type="evidence" value="ECO:0007669"/>
    <property type="project" value="TreeGrafter"/>
</dbReference>
<dbReference type="Pfam" id="PF12330">
    <property type="entry name" value="Haspin_kinase"/>
    <property type="match status" value="1"/>
</dbReference>
<dbReference type="InParanoid" id="A0A0C3ELX4"/>
<dbReference type="PANTHER" id="PTHR24419">
    <property type="entry name" value="INTERLEUKIN-1 RECEPTOR-ASSOCIATED KINASE"/>
    <property type="match status" value="1"/>
</dbReference>
<feature type="region of interest" description="Disordered" evidence="9">
    <location>
        <begin position="54"/>
        <end position="108"/>
    </location>
</feature>
<dbReference type="PANTHER" id="PTHR24419:SF18">
    <property type="entry name" value="SERINE_THREONINE-PROTEIN KINASE HASPIN"/>
    <property type="match status" value="1"/>
</dbReference>
<dbReference type="GO" id="GO:0005634">
    <property type="term" value="C:nucleus"/>
    <property type="evidence" value="ECO:0007669"/>
    <property type="project" value="TreeGrafter"/>
</dbReference>
<dbReference type="SUPFAM" id="SSF56112">
    <property type="entry name" value="Protein kinase-like (PK-like)"/>
    <property type="match status" value="1"/>
</dbReference>
<evidence type="ECO:0000313" key="11">
    <source>
        <dbReference type="EMBL" id="KIM68911.1"/>
    </source>
</evidence>
<comment type="catalytic activity">
    <reaction evidence="7">
        <text>L-threonyl-[protein] + ATP = O-phospho-L-threonyl-[protein] + ADP + H(+)</text>
        <dbReference type="Rhea" id="RHEA:46608"/>
        <dbReference type="Rhea" id="RHEA-COMP:11060"/>
        <dbReference type="Rhea" id="RHEA-COMP:11605"/>
        <dbReference type="ChEBI" id="CHEBI:15378"/>
        <dbReference type="ChEBI" id="CHEBI:30013"/>
        <dbReference type="ChEBI" id="CHEBI:30616"/>
        <dbReference type="ChEBI" id="CHEBI:61977"/>
        <dbReference type="ChEBI" id="CHEBI:456216"/>
        <dbReference type="EC" id="2.7.11.1"/>
    </reaction>
</comment>
<evidence type="ECO:0000256" key="4">
    <source>
        <dbReference type="ARBA" id="ARBA00022741"/>
    </source>
</evidence>
<evidence type="ECO:0000256" key="5">
    <source>
        <dbReference type="ARBA" id="ARBA00022777"/>
    </source>
</evidence>
<evidence type="ECO:0000256" key="3">
    <source>
        <dbReference type="ARBA" id="ARBA00022679"/>
    </source>
</evidence>
<dbReference type="Gene3D" id="1.10.510.10">
    <property type="entry name" value="Transferase(Phosphotransferase) domain 1"/>
    <property type="match status" value="1"/>
</dbReference>
<evidence type="ECO:0000256" key="1">
    <source>
        <dbReference type="ARBA" id="ARBA00012513"/>
    </source>
</evidence>
<feature type="compositionally biased region" description="Polar residues" evidence="9">
    <location>
        <begin position="67"/>
        <end position="78"/>
    </location>
</feature>
<proteinExistence type="predicted"/>
<dbReference type="OrthoDB" id="5327538at2759"/>
<dbReference type="Gene3D" id="3.30.200.20">
    <property type="entry name" value="Phosphorylase Kinase, domain 1"/>
    <property type="match status" value="1"/>
</dbReference>
<feature type="compositionally biased region" description="Basic residues" evidence="9">
    <location>
        <begin position="79"/>
        <end position="88"/>
    </location>
</feature>
<gene>
    <name evidence="11" type="ORF">SCLCIDRAFT_1209128</name>
</gene>
<dbReference type="STRING" id="1036808.A0A0C3ELX4"/>
<keyword evidence="12" id="KW-1185">Reference proteome</keyword>
<evidence type="ECO:0000313" key="12">
    <source>
        <dbReference type="Proteomes" id="UP000053989"/>
    </source>
</evidence>
<keyword evidence="5" id="KW-0418">Kinase</keyword>
<dbReference type="EMBL" id="KN822008">
    <property type="protein sequence ID" value="KIM68911.1"/>
    <property type="molecule type" value="Genomic_DNA"/>
</dbReference>
<dbReference type="InterPro" id="IPR011009">
    <property type="entry name" value="Kinase-like_dom_sf"/>
</dbReference>
<dbReference type="Proteomes" id="UP000053989">
    <property type="component" value="Unassembled WGS sequence"/>
</dbReference>
<keyword evidence="3" id="KW-0808">Transferase</keyword>
<dbReference type="GO" id="GO:0000278">
    <property type="term" value="P:mitotic cell cycle"/>
    <property type="evidence" value="ECO:0007669"/>
    <property type="project" value="TreeGrafter"/>
</dbReference>
<dbReference type="GO" id="GO:0005524">
    <property type="term" value="F:ATP binding"/>
    <property type="evidence" value="ECO:0007669"/>
    <property type="project" value="UniProtKB-KW"/>
</dbReference>
<organism evidence="11 12">
    <name type="scientific">Scleroderma citrinum Foug A</name>
    <dbReference type="NCBI Taxonomy" id="1036808"/>
    <lineage>
        <taxon>Eukaryota</taxon>
        <taxon>Fungi</taxon>
        <taxon>Dikarya</taxon>
        <taxon>Basidiomycota</taxon>
        <taxon>Agaricomycotina</taxon>
        <taxon>Agaricomycetes</taxon>
        <taxon>Agaricomycetidae</taxon>
        <taxon>Boletales</taxon>
        <taxon>Sclerodermatineae</taxon>
        <taxon>Sclerodermataceae</taxon>
        <taxon>Scleroderma</taxon>
    </lineage>
</organism>
<keyword evidence="4" id="KW-0547">Nucleotide-binding</keyword>
<feature type="domain" description="Protein kinase" evidence="10">
    <location>
        <begin position="396"/>
        <end position="738"/>
    </location>
</feature>
<protein>
    <recommendedName>
        <fullName evidence="1">non-specific serine/threonine protein kinase</fullName>
        <ecNumber evidence="1">2.7.11.1</ecNumber>
    </recommendedName>
</protein>
<sequence length="748" mass="84633">MLGTRTKQVFAYGRRGHRIVNISERREKDQPIDETCNAYNCKGLQQENTVILSPTRPRAQRRRKRSSMQGDGTTSVQKKPSRAAKKHLCKADTRNRPPLTPVRLNSASPDHIPRALVKKGKPSRLRAIPCTSLKPQSPIVAMDIILMDEAGRTVSQERRLSHPDVQTNITHVSLGRNHFGVSRNTQPIIISDESDIDASRPRKHNCARRKSNFCTVISPGESETESETTLRVRCPEPLGHERTGSLRVEVVVPPAPYRIAREFTRSVQINLALREKESPQVPKQRHIRRIPSPPIPHPFPGAKARPLTPIRRGSRGAIFQRTFVTPSTPTEADLSLELARLDIADVTEGGVQRWSQPSYLLPLLNECSQTSPFEFSAFIETFPFDPIVQSTDSDEAIRFQKIGEASFSEVFGIGDVVLKVIPICNEEELAYQDTAEMPALSDATDVLREIIVTREIGGMCKGFVKLLKTYVVRGRYPTLFLELWNEYNNRKGSESVRPDSFGLNQVYVIIVLPNGGPDLESFTFKNPSKCGWQQACGVFWQVARSLGEVEDLVHFEHRDLHWGQILVNSVPVRRSQTKTSKVSMDNPCFGVKTTIIDLGLSRMDATDCEGRIPYWTPFDEDIFEGEGDYQYDIYRMMRNLNYGAWDAYQPFTNVMWLHYLALKLLHSKRLKPPGTRKKVVNDVKMESATGYGEKECYDCLVEMERILGNCITARLKVHKGRRKTVVPLIGPKSAQDVVVYGVQQGWMR</sequence>
<dbReference type="InterPro" id="IPR000719">
    <property type="entry name" value="Prot_kinase_dom"/>
</dbReference>
<dbReference type="InterPro" id="IPR024604">
    <property type="entry name" value="GSG2_C"/>
</dbReference>
<evidence type="ECO:0000256" key="9">
    <source>
        <dbReference type="SAM" id="MobiDB-lite"/>
    </source>
</evidence>